<dbReference type="SUPFAM" id="SSF53756">
    <property type="entry name" value="UDP-Glycosyltransferase/glycogen phosphorylase"/>
    <property type="match status" value="1"/>
</dbReference>
<dbReference type="Gene3D" id="3.40.50.2000">
    <property type="entry name" value="Glycogen Phosphorylase B"/>
    <property type="match status" value="2"/>
</dbReference>
<keyword evidence="3" id="KW-1185">Reference proteome</keyword>
<dbReference type="PANTHER" id="PTHR12526">
    <property type="entry name" value="GLYCOSYLTRANSFERASE"/>
    <property type="match status" value="1"/>
</dbReference>
<accession>A0A969WA56</accession>
<evidence type="ECO:0000313" key="2">
    <source>
        <dbReference type="EMBL" id="NKF23606.1"/>
    </source>
</evidence>
<dbReference type="AlphaFoldDB" id="A0A969WA56"/>
<dbReference type="InterPro" id="IPR028098">
    <property type="entry name" value="Glyco_trans_4-like_N"/>
</dbReference>
<name>A0A969WA56_9GAMM</name>
<dbReference type="Pfam" id="PF13439">
    <property type="entry name" value="Glyco_transf_4"/>
    <property type="match status" value="1"/>
</dbReference>
<dbReference type="EMBL" id="JAAVXB010000009">
    <property type="protein sequence ID" value="NKF23606.1"/>
    <property type="molecule type" value="Genomic_DNA"/>
</dbReference>
<evidence type="ECO:0000259" key="1">
    <source>
        <dbReference type="Pfam" id="PF13439"/>
    </source>
</evidence>
<dbReference type="PANTHER" id="PTHR12526:SF630">
    <property type="entry name" value="GLYCOSYLTRANSFERASE"/>
    <property type="match status" value="1"/>
</dbReference>
<feature type="domain" description="Glycosyltransferase subfamily 4-like N-terminal" evidence="1">
    <location>
        <begin position="18"/>
        <end position="176"/>
    </location>
</feature>
<sequence length="374" mass="41248">MRIAFYCNLMGWPKKSGGGVRQWVLALANGLVARGHTVDVLTEAPPAKFRDEPRLDPRIGRVVLGRRGPRATRRLRDYLLESGDVRLVAALNDFNLTAARLKPRVGARAQIMLTQHENLSGDRVWRKKLKYWLLGRAVRRDFRRADSVVCVSHGVADDLREQFGVPAALLHTIYNPAFSEDFVRGMDAPVEHAWLRDKTVPVVIAVGRLHPVKGFDDLLRAFARLLERRDARLIILGEGRSRADLEAQVARDGLTDKVALPGRVENVAAWMARSDLFALTSHAEGFGNALVEGLAAGLRIVATRCPSGPAEILEDGRWGTLVPVGDPQAFADAMDRALSAPSPDREAQLARARAFSLDAALDQYLALWSQAPRG</sequence>
<protein>
    <submittedName>
        <fullName evidence="2">Glycosyltransferase</fullName>
    </submittedName>
</protein>
<organism evidence="2 3">
    <name type="scientific">Solimonas marina</name>
    <dbReference type="NCBI Taxonomy" id="2714601"/>
    <lineage>
        <taxon>Bacteria</taxon>
        <taxon>Pseudomonadati</taxon>
        <taxon>Pseudomonadota</taxon>
        <taxon>Gammaproteobacteria</taxon>
        <taxon>Nevskiales</taxon>
        <taxon>Nevskiaceae</taxon>
        <taxon>Solimonas</taxon>
    </lineage>
</organism>
<evidence type="ECO:0000313" key="3">
    <source>
        <dbReference type="Proteomes" id="UP000653472"/>
    </source>
</evidence>
<reference evidence="2" key="1">
    <citation type="submission" date="2020-03" db="EMBL/GenBank/DDBJ databases">
        <title>Solimonas marina sp. nov., isolated from deep seawater of the Pacific Ocean.</title>
        <authorList>
            <person name="Liu X."/>
            <person name="Lai Q."/>
            <person name="Sun F."/>
            <person name="Gai Y."/>
            <person name="Li G."/>
            <person name="Shao Z."/>
        </authorList>
    </citation>
    <scope>NUCLEOTIDE SEQUENCE</scope>
    <source>
        <strain evidence="2">C16B3</strain>
    </source>
</reference>
<comment type="caution">
    <text evidence="2">The sequence shown here is derived from an EMBL/GenBank/DDBJ whole genome shotgun (WGS) entry which is preliminary data.</text>
</comment>
<dbReference type="GO" id="GO:0016757">
    <property type="term" value="F:glycosyltransferase activity"/>
    <property type="evidence" value="ECO:0007669"/>
    <property type="project" value="UniProtKB-ARBA"/>
</dbReference>
<dbReference type="RefSeq" id="WP_168148937.1">
    <property type="nucleotide sequence ID" value="NZ_JAAVXB010000009.1"/>
</dbReference>
<dbReference type="Proteomes" id="UP000653472">
    <property type="component" value="Unassembled WGS sequence"/>
</dbReference>
<dbReference type="CDD" id="cd03811">
    <property type="entry name" value="GT4_GT28_WabH-like"/>
    <property type="match status" value="1"/>
</dbReference>
<proteinExistence type="predicted"/>
<dbReference type="Pfam" id="PF13692">
    <property type="entry name" value="Glyco_trans_1_4"/>
    <property type="match status" value="1"/>
</dbReference>
<gene>
    <name evidence="2" type="ORF">G7Y82_14900</name>
</gene>